<dbReference type="SUPFAM" id="SSF101898">
    <property type="entry name" value="NHL repeat"/>
    <property type="match status" value="1"/>
</dbReference>
<evidence type="ECO:0000256" key="1">
    <source>
        <dbReference type="SAM" id="SignalP"/>
    </source>
</evidence>
<dbReference type="AlphaFoldDB" id="A0A9X3YMB1"/>
<gene>
    <name evidence="2" type="ORF">OD750_020585</name>
</gene>
<sequence length="1178" mass="122187">MTTGWTLSASLAATLAAGLASAAPPAATHVANRPARVALAGASDGVLYDQNATQNAFGAFVNKVIAPAPTVPNTSVGADDFTVPAGAGWTVTGFAFNAFGPGGNAPPPKLSINVRADDAGKPGATVVCAAPALAASYTGTPSFQVTADLSTPCDLAPGTYWVTFSFDDANLASTWGFWGQTTTQHGAPAHWWNAGGGFNTPCTSTWGTFATCGMYDASLKDFGFAVRGHETGKTSGLEVAVTVTPYAGDPTECGTAASVDVNVGDQVNVCYTLTNGGTQTLTHQSLVDSRDGAVLAYDPTTIAPGQTRRYVRTIVAREDTARTATWTGYSRIASYAYDDTATPDFVDIAATGTDVGIAPGNGAGNELALVTAPFPIRFYGGTSTALCVSNDGVINWDDDGCTTPFPGSNPDPGFSFNQNLPTRYGVNKPTIIAPMWGDLDDGPGNIYTQTFGTAPNRRFVVQWNNLYSYIIAKTAATFQVVFEEASDTIRFEYRDTAFGNDADNGNWATVGLQGDANGVYTTYSFLQPSLRPNSAIRWTYTASESESADSATANISAGVPVMSVPTSSVRAVVAPGGSASGTVTIENIGNRDLTWNLSEAPGGSRAHFPKTARYVAPPRGQTQGKPAPFAARRHASRNAAPLVPRGGFSVPVYGISALRPGLTTFDALAPTATYTPVNDMDDWIYAATFAGNDFSKLWVIINDSWFYEPGSYGTIDTTTGDFTLVGRLEGAATRTWGGLAEDPVTGTIYGVNFLDQLGSAGAELYTVNFATGRVARVGAIDGPGVHPVRYISGIAISPAGLMYGLDLYGQSLIAIDKHSGDASVVESFGLNVQYVQDLKFDPQTGDLYWAALHIGDNGMPIGEMRVIDPLTAASQPLGALPPAGEFPMDEMSAIAIAKPSVGCAAPGDVPWLTVTGPTSGTIAAGAAGQSLGLTLNAAGLAPGLHRANLCVYGNDPRHPSTAVPVALVVAETTPLYDQSLADVGDHPFNNTVTRPAPAAGLSSEGADDFVVTAPWAVSGFRFTAYGNNGAPLPPNVNVRVLPDDGAGRPSSDAVCTANGVPAIGVGGDQIAVALPEACRLAPGTYWVAWSFADVDISSPILGFWSAVPTQRNQPAVWRNPAGALSQACTNWSPFASCPGIFAAASKDYSYSVIGSPDACGDVIFADGFDSAGACRPNR</sequence>
<dbReference type="Proteomes" id="UP001139971">
    <property type="component" value="Unassembled WGS sequence"/>
</dbReference>
<accession>A0A9X3YMB1</accession>
<organism evidence="2 3">
    <name type="scientific">Tahibacter soli</name>
    <dbReference type="NCBI Taxonomy" id="2983605"/>
    <lineage>
        <taxon>Bacteria</taxon>
        <taxon>Pseudomonadati</taxon>
        <taxon>Pseudomonadota</taxon>
        <taxon>Gammaproteobacteria</taxon>
        <taxon>Lysobacterales</taxon>
        <taxon>Rhodanobacteraceae</taxon>
        <taxon>Tahibacter</taxon>
    </lineage>
</organism>
<name>A0A9X3YMB1_9GAMM</name>
<comment type="caution">
    <text evidence="2">The sequence shown here is derived from an EMBL/GenBank/DDBJ whole genome shotgun (WGS) entry which is preliminary data.</text>
</comment>
<keyword evidence="1" id="KW-0732">Signal</keyword>
<evidence type="ECO:0000313" key="3">
    <source>
        <dbReference type="Proteomes" id="UP001139971"/>
    </source>
</evidence>
<protein>
    <recommendedName>
        <fullName evidence="4">Ig-like domain-containing protein</fullName>
    </recommendedName>
</protein>
<feature type="chain" id="PRO_5040733611" description="Ig-like domain-containing protein" evidence="1">
    <location>
        <begin position="23"/>
        <end position="1178"/>
    </location>
</feature>
<evidence type="ECO:0008006" key="4">
    <source>
        <dbReference type="Google" id="ProtNLM"/>
    </source>
</evidence>
<reference evidence="2" key="1">
    <citation type="submission" date="2023-02" db="EMBL/GenBank/DDBJ databases">
        <title>Tahibacter soli sp. nov. isolated from soil.</title>
        <authorList>
            <person name="Baek J.H."/>
            <person name="Lee J.K."/>
            <person name="Choi D.G."/>
            <person name="Jeon C.O."/>
        </authorList>
    </citation>
    <scope>NUCLEOTIDE SEQUENCE</scope>
    <source>
        <strain evidence="2">BL</strain>
    </source>
</reference>
<proteinExistence type="predicted"/>
<feature type="signal peptide" evidence="1">
    <location>
        <begin position="1"/>
        <end position="22"/>
    </location>
</feature>
<evidence type="ECO:0000313" key="2">
    <source>
        <dbReference type="EMBL" id="MDC8014949.1"/>
    </source>
</evidence>
<keyword evidence="3" id="KW-1185">Reference proteome</keyword>
<dbReference type="RefSeq" id="WP_263540813.1">
    <property type="nucleotide sequence ID" value="NZ_JAOVZO020000019.1"/>
</dbReference>
<dbReference type="EMBL" id="JAOVZO020000019">
    <property type="protein sequence ID" value="MDC8014949.1"/>
    <property type="molecule type" value="Genomic_DNA"/>
</dbReference>